<sequence>MPPSEDAQLLLRIVERHLRSLNFGLDEQFPAEDWGFTAQQAVEKLLKCWIVLGDGEPPRSHELDLLSSEANLELTELLLGLQPFAVEARYQDGDFKLPASRARIVEEIQLLADQLRQAIEAGANTSP</sequence>
<dbReference type="Pfam" id="PF05168">
    <property type="entry name" value="HEPN"/>
    <property type="match status" value="1"/>
</dbReference>
<evidence type="ECO:0000313" key="2">
    <source>
        <dbReference type="EMBL" id="CAE06984.1"/>
    </source>
</evidence>
<keyword evidence="3" id="KW-1185">Reference proteome</keyword>
<dbReference type="eggNOG" id="COG2250">
    <property type="taxonomic scope" value="Bacteria"/>
</dbReference>
<dbReference type="SUPFAM" id="SSF81593">
    <property type="entry name" value="Nucleotidyltransferase substrate binding subunit/domain"/>
    <property type="match status" value="1"/>
</dbReference>
<name>Q7U8Z0_PARMW</name>
<dbReference type="Gene3D" id="1.20.120.330">
    <property type="entry name" value="Nucleotidyltransferases domain 2"/>
    <property type="match status" value="1"/>
</dbReference>
<gene>
    <name evidence="2" type="ordered locus">SYNW0469</name>
</gene>
<dbReference type="Proteomes" id="UP000001422">
    <property type="component" value="Chromosome"/>
</dbReference>
<protein>
    <recommendedName>
        <fullName evidence="1">HEPN domain-containing protein</fullName>
    </recommendedName>
</protein>
<dbReference type="HOGENOM" id="CLU_2034189_0_0_3"/>
<dbReference type="STRING" id="84588.SYNW0469"/>
<reference evidence="2 3" key="1">
    <citation type="journal article" date="2003" name="Nature">
        <title>The genome of a motile marine Synechococcus.</title>
        <authorList>
            <person name="Palenik B."/>
            <person name="Brahamsha B."/>
            <person name="Larimer F."/>
            <person name="Land M."/>
            <person name="Hauser L."/>
            <person name="Chain P."/>
            <person name="Lamerdin J."/>
            <person name="Regala W."/>
            <person name="Allen E.A."/>
            <person name="McCarren J."/>
            <person name="Paulsen I."/>
            <person name="Dufresne A."/>
            <person name="Partensky F."/>
            <person name="Webb E."/>
            <person name="Waterbury J."/>
        </authorList>
    </citation>
    <scope>NUCLEOTIDE SEQUENCE [LARGE SCALE GENOMIC DNA]</scope>
    <source>
        <strain evidence="2 3">WH8102</strain>
    </source>
</reference>
<evidence type="ECO:0000313" key="3">
    <source>
        <dbReference type="Proteomes" id="UP000001422"/>
    </source>
</evidence>
<proteinExistence type="predicted"/>
<dbReference type="RefSeq" id="WP_011127343.1">
    <property type="nucleotide sequence ID" value="NC_005070.1"/>
</dbReference>
<dbReference type="AlphaFoldDB" id="Q7U8Z0"/>
<feature type="domain" description="HEPN" evidence="1">
    <location>
        <begin position="8"/>
        <end position="113"/>
    </location>
</feature>
<evidence type="ECO:0000259" key="1">
    <source>
        <dbReference type="Pfam" id="PF05168"/>
    </source>
</evidence>
<organism evidence="2 3">
    <name type="scientific">Parasynechococcus marenigrum (strain WH8102)</name>
    <dbReference type="NCBI Taxonomy" id="84588"/>
    <lineage>
        <taxon>Bacteria</taxon>
        <taxon>Bacillati</taxon>
        <taxon>Cyanobacteriota</taxon>
        <taxon>Cyanophyceae</taxon>
        <taxon>Synechococcales</taxon>
        <taxon>Prochlorococcaceae</taxon>
        <taxon>Parasynechococcus</taxon>
        <taxon>Parasynechococcus marenigrum</taxon>
    </lineage>
</organism>
<accession>Q7U8Z0</accession>
<dbReference type="InterPro" id="IPR007842">
    <property type="entry name" value="HEPN_dom"/>
</dbReference>
<dbReference type="EMBL" id="BX569690">
    <property type="protein sequence ID" value="CAE06984.1"/>
    <property type="molecule type" value="Genomic_DNA"/>
</dbReference>
<dbReference type="KEGG" id="syw:SYNW0469"/>